<dbReference type="CDD" id="cd22966">
    <property type="entry name" value="DD_DYDC-like"/>
    <property type="match status" value="1"/>
</dbReference>
<accession>A0ABN9T0D9</accession>
<feature type="compositionally biased region" description="Pro residues" evidence="2">
    <location>
        <begin position="192"/>
        <end position="203"/>
    </location>
</feature>
<evidence type="ECO:0000256" key="2">
    <source>
        <dbReference type="SAM" id="MobiDB-lite"/>
    </source>
</evidence>
<dbReference type="Pfam" id="PF05186">
    <property type="entry name" value="Dpy-30"/>
    <property type="match status" value="1"/>
</dbReference>
<feature type="compositionally biased region" description="Basic and acidic residues" evidence="2">
    <location>
        <begin position="572"/>
        <end position="585"/>
    </location>
</feature>
<feature type="coiled-coil region" evidence="1">
    <location>
        <begin position="273"/>
        <end position="308"/>
    </location>
</feature>
<dbReference type="Gene3D" id="1.20.890.10">
    <property type="entry name" value="cAMP-dependent protein kinase regulatory subunit, dimerization-anchoring domain"/>
    <property type="match status" value="1"/>
</dbReference>
<feature type="compositionally biased region" description="Acidic residues" evidence="2">
    <location>
        <begin position="205"/>
        <end position="218"/>
    </location>
</feature>
<comment type="caution">
    <text evidence="3">The sequence shown here is derived from an EMBL/GenBank/DDBJ whole genome shotgun (WGS) entry which is preliminary data.</text>
</comment>
<name>A0ABN9T0D9_9DINO</name>
<feature type="region of interest" description="Disordered" evidence="2">
    <location>
        <begin position="190"/>
        <end position="225"/>
    </location>
</feature>
<feature type="coiled-coil region" evidence="1">
    <location>
        <begin position="42"/>
        <end position="78"/>
    </location>
</feature>
<reference evidence="3" key="1">
    <citation type="submission" date="2023-10" db="EMBL/GenBank/DDBJ databases">
        <authorList>
            <person name="Chen Y."/>
            <person name="Shah S."/>
            <person name="Dougan E. K."/>
            <person name="Thang M."/>
            <person name="Chan C."/>
        </authorList>
    </citation>
    <scope>NUCLEOTIDE SEQUENCE [LARGE SCALE GENOMIC DNA]</scope>
</reference>
<dbReference type="Proteomes" id="UP001189429">
    <property type="component" value="Unassembled WGS sequence"/>
</dbReference>
<keyword evidence="1" id="KW-0175">Coiled coil</keyword>
<evidence type="ECO:0000313" key="3">
    <source>
        <dbReference type="EMBL" id="CAK0838386.1"/>
    </source>
</evidence>
<feature type="coiled-coil region" evidence="1">
    <location>
        <begin position="402"/>
        <end position="432"/>
    </location>
</feature>
<dbReference type="InterPro" id="IPR049630">
    <property type="entry name" value="DYDC-like_DD"/>
</dbReference>
<evidence type="ECO:0000313" key="4">
    <source>
        <dbReference type="Proteomes" id="UP001189429"/>
    </source>
</evidence>
<organism evidence="3 4">
    <name type="scientific">Prorocentrum cordatum</name>
    <dbReference type="NCBI Taxonomy" id="2364126"/>
    <lineage>
        <taxon>Eukaryota</taxon>
        <taxon>Sar</taxon>
        <taxon>Alveolata</taxon>
        <taxon>Dinophyceae</taxon>
        <taxon>Prorocentrales</taxon>
        <taxon>Prorocentraceae</taxon>
        <taxon>Prorocentrum</taxon>
    </lineage>
</organism>
<gene>
    <name evidence="3" type="ORF">PCOR1329_LOCUS34340</name>
</gene>
<proteinExistence type="predicted"/>
<feature type="region of interest" description="Disordered" evidence="2">
    <location>
        <begin position="572"/>
        <end position="598"/>
    </location>
</feature>
<dbReference type="InterPro" id="IPR007858">
    <property type="entry name" value="Dpy-30_motif"/>
</dbReference>
<protein>
    <submittedName>
        <fullName evidence="3">Uncharacterized protein</fullName>
    </submittedName>
</protein>
<keyword evidence="4" id="KW-1185">Reference proteome</keyword>
<sequence>MVDHATAKYLSDNVGTVLAKALADMAVQQPADGVDFLAKWLKQYAEREEDKLKQEAEKKKLEEDRAKAKAALDAKEAEAKARLAAADAKTAKYQGLLDKFSNPDTVFEDACWGELVSVAQEVTGASAAYLGLLEEDGLQGEAPGPCIAYTAASAGSEWMVDRVLPDQTGVTWGALKQPVEEEDFVKYSLWRPPMPPKPDPADAPEPAEGEEPPAEDAEGGASTAPALPYYPVNVTCVTDVDSMHYFDLTRLGAYLAVPLVYPTYYTADSLADAKAFEVEKKTADAEREEARQKKVEELEALKAQAEADGTEPPDEEAFLAEEPAPEKPMVLRGKDVKMVLCLDTLGTNAAIDEAKITEMLELCKACALCKSQSETKAVDTQALVEIDPDMRSAAEEAVASYRKEADEALVAEQQEEEAAAEEEEAKELVKEKYAYLRAKIVMQSMRKEILELTSWVVAPPELMALVANFALMYGYTKEQVYPKKKAVLSWEKLSTVLSAALLDACESCDVTLERRGLAPEQKLSSIRDQGLALDEEKAQALWPTVAPLAAVLRQAVSFRAAHLKLRKAEFEKEKAAKEADGEEFKAQPLEEVDDDFVE</sequence>
<evidence type="ECO:0000256" key="1">
    <source>
        <dbReference type="SAM" id="Coils"/>
    </source>
</evidence>
<dbReference type="EMBL" id="CAUYUJ010014219">
    <property type="protein sequence ID" value="CAK0838386.1"/>
    <property type="molecule type" value="Genomic_DNA"/>
</dbReference>